<evidence type="ECO:0000256" key="2">
    <source>
        <dbReference type="ARBA" id="ARBA00022741"/>
    </source>
</evidence>
<evidence type="ECO:0000256" key="4">
    <source>
        <dbReference type="ARBA" id="ARBA00022806"/>
    </source>
</evidence>
<dbReference type="CDD" id="cd18791">
    <property type="entry name" value="SF2_C_RHA"/>
    <property type="match status" value="1"/>
</dbReference>
<dbReference type="Pfam" id="PF26026">
    <property type="entry name" value="RNA_hel_CTD"/>
    <property type="match status" value="1"/>
</dbReference>
<feature type="region of interest" description="Disordered" evidence="6">
    <location>
        <begin position="1"/>
        <end position="70"/>
    </location>
</feature>
<feature type="compositionally biased region" description="Basic and acidic residues" evidence="6">
    <location>
        <begin position="228"/>
        <end position="240"/>
    </location>
</feature>
<protein>
    <recommendedName>
        <fullName evidence="1">RNA helicase</fullName>
        <ecNumber evidence="1">3.6.4.13</ecNumber>
    </recommendedName>
</protein>
<dbReference type="GO" id="GO:1990904">
    <property type="term" value="C:ribonucleoprotein complex"/>
    <property type="evidence" value="ECO:0007669"/>
    <property type="project" value="UniProtKB-ARBA"/>
</dbReference>
<dbReference type="Proteomes" id="UP000184330">
    <property type="component" value="Unassembled WGS sequence"/>
</dbReference>
<dbReference type="InterPro" id="IPR048333">
    <property type="entry name" value="HA2_WH"/>
</dbReference>
<dbReference type="Pfam" id="PF00270">
    <property type="entry name" value="DEAD"/>
    <property type="match status" value="1"/>
</dbReference>
<dbReference type="PANTHER" id="PTHR18934">
    <property type="entry name" value="ATP-DEPENDENT RNA HELICASE"/>
    <property type="match status" value="1"/>
</dbReference>
<feature type="compositionally biased region" description="Basic and acidic residues" evidence="6">
    <location>
        <begin position="589"/>
        <end position="598"/>
    </location>
</feature>
<dbReference type="Pfam" id="PF05773">
    <property type="entry name" value="RWD"/>
    <property type="match status" value="1"/>
</dbReference>
<dbReference type="InterPro" id="IPR007502">
    <property type="entry name" value="Helicase-assoc_dom"/>
</dbReference>
<dbReference type="Gene3D" id="1.20.120.1080">
    <property type="match status" value="1"/>
</dbReference>
<dbReference type="SUPFAM" id="SSF52540">
    <property type="entry name" value="P-loop containing nucleoside triphosphate hydrolases"/>
    <property type="match status" value="1"/>
</dbReference>
<dbReference type="PANTHER" id="PTHR18934:SF267">
    <property type="entry name" value="ATP-DEPENDENT RNA HELICASE YLR419W-RELATED"/>
    <property type="match status" value="1"/>
</dbReference>
<proteinExistence type="predicted"/>
<dbReference type="CDD" id="cd23827">
    <property type="entry name" value="RWD_YLR419W-like"/>
    <property type="match status" value="1"/>
</dbReference>
<evidence type="ECO:0000259" key="7">
    <source>
        <dbReference type="PROSITE" id="PS50908"/>
    </source>
</evidence>
<reference evidence="10 11" key="1">
    <citation type="submission" date="2016-03" db="EMBL/GenBank/DDBJ databases">
        <authorList>
            <person name="Ploux O."/>
        </authorList>
    </citation>
    <scope>NUCLEOTIDE SEQUENCE [LARGE SCALE GENOMIC DNA]</scope>
    <source>
        <strain evidence="10 11">UAMH 11012</strain>
    </source>
</reference>
<dbReference type="PROSITE" id="PS00690">
    <property type="entry name" value="DEAH_ATP_HELICASE"/>
    <property type="match status" value="1"/>
</dbReference>
<feature type="region of interest" description="Disordered" evidence="6">
    <location>
        <begin position="228"/>
        <end position="249"/>
    </location>
</feature>
<evidence type="ECO:0000313" key="11">
    <source>
        <dbReference type="Proteomes" id="UP000184330"/>
    </source>
</evidence>
<dbReference type="Gene3D" id="3.40.50.300">
    <property type="entry name" value="P-loop containing nucleotide triphosphate hydrolases"/>
    <property type="match status" value="2"/>
</dbReference>
<evidence type="ECO:0000259" key="8">
    <source>
        <dbReference type="PROSITE" id="PS51192"/>
    </source>
</evidence>
<dbReference type="CDD" id="cd17917">
    <property type="entry name" value="DEXHc_RHA-like"/>
    <property type="match status" value="1"/>
</dbReference>
<dbReference type="GO" id="GO:0003724">
    <property type="term" value="F:RNA helicase activity"/>
    <property type="evidence" value="ECO:0007669"/>
    <property type="project" value="UniProtKB-EC"/>
</dbReference>
<evidence type="ECO:0000256" key="1">
    <source>
        <dbReference type="ARBA" id="ARBA00012552"/>
    </source>
</evidence>
<keyword evidence="4 10" id="KW-0347">Helicase</keyword>
<evidence type="ECO:0000256" key="3">
    <source>
        <dbReference type="ARBA" id="ARBA00022801"/>
    </source>
</evidence>
<dbReference type="EMBL" id="FJOG01000029">
    <property type="protein sequence ID" value="CZR65068.1"/>
    <property type="molecule type" value="Genomic_DNA"/>
</dbReference>
<dbReference type="Pfam" id="PF07717">
    <property type="entry name" value="OB_NTP_bind"/>
    <property type="match status" value="1"/>
</dbReference>
<dbReference type="OrthoDB" id="5600252at2759"/>
<gene>
    <name evidence="10" type="ORF">PAC_14968</name>
</gene>
<accession>A0A1L7XJ75</accession>
<dbReference type="InterPro" id="IPR006575">
    <property type="entry name" value="RWD_dom"/>
</dbReference>
<sequence>MVKKGQAKGGKPGGGGGAKKPSPATTGGDDSFIVFSNSDKDPKPKRPAANNVTASAAGSAGQDGPALAGEAPKRLDVKKIIGGASWTGKLPVNMLSEHCQKQRWEKPEYTMSKTPEGYSSMVILKSKNPKTQELVQLQPFKLPPTHKHLAAKPTALEARHFAATYALFRVCSMRNIHMMLPPDYRDLWKGEFEVLKKEDIKDGRSWMYEADPFAALREREEAKATMEKKRAEREKAKEKALNTPGGPGGANLALRNGGSSGTNAGSHNLNRGWTRVPKIEMGKRTRTTVESLIRRHAIWNPHDVKMSEFQKHSIVNEFKTLEFRQSHVEEAVEECKDREETLEWLLIHVPEDDLPRWALPEGYVAGISMASSDLKKEGAIKRLAEAGYSLDLCKQMYEMHGDEGKAAEALQAILLSSGQDQDMPQAEESWDTEDSKELSEAIWEEELTSLQSVFGEKYSRPSKDVCRICIKPSNRGRQTEVDPVIQIRRTPEYPQKLPVIFVHAALPAYIRLSMMKQALNHAVDNLVGEQMVFFLIDWIEQNFYSIVERPGKLRDVFAAASTVSEVRPVHRKRQKVSRHPKPITWTTNEKGKDDWTRRQTDPKLQARIQDRKTLPAWEMREIIIDTVESHQVTIISGETGSGKSTQSAQFILDDLYQRALGDCTKIICTQPRRISALGLADRVSDERCSVVGQEVGYIIRGESKATQNTKITFVTTGVLLRRLQTSGGSSNDVVASLADVSHVIIDEVHERSLDTDFLLVLLRDVLKKRKDLKLILMSATLDAGVFEDYFKSMGKVGRVEISGRTYPVEDYYLDDVIQMTGFNAGRAGRPDENDTDTAGMDSDIAAAIQSIGMRINYDLITQTVKEIDADLSHLKQNGGILIFMPGVVEINRTLDYLRSIPNLHVLPLHASLQSVEQRRVFPHAPAGKRKVVVATNVAETSITIDDIVAVIDTGRVKETSYDPQNNMRKLEEVWASRAACKQRRGRAGRVQAGKCYKLYTRNAEMSKMAERPEPEIRRVPLEQLCLSARAMGIKAVGAFLASALTPPESMAVDGAMELLGRMGALDGDDLTALGRHLSMIPADLRCGKLMVYGAMFGCLDACVTIAAILTVKSPFVSPQDKREEAKIARSQFAKNQGDLIGDLKAYEQWDEMVSNRSIRQGEIRNWCSENFLSYQTLNDISSNRTQYLTSLRELSFIPTSPAALAAINKSNSNTSLLRSLIAGAFNPQLARIDFPDKKFAPSISGAVELDPEAKTIKYFNQENGRVFVHPSSTVFDAQGFPGNAVFMSYFNKMATSKVFIRDLTPFNAYTALLLSGPITLDTLGRGLVVDGWLRLRGWARIGVLVSRLRGMLDDVLARKIDEPELDLGGNEVVGCVLHLVELDGLDQ</sequence>
<dbReference type="SMART" id="SM00490">
    <property type="entry name" value="HELICc"/>
    <property type="match status" value="1"/>
</dbReference>
<dbReference type="Gene3D" id="3.10.110.10">
    <property type="entry name" value="Ubiquitin Conjugating Enzyme"/>
    <property type="match status" value="1"/>
</dbReference>
<feature type="domain" description="Helicase C-terminal" evidence="9">
    <location>
        <begin position="859"/>
        <end position="1032"/>
    </location>
</feature>
<dbReference type="InterPro" id="IPR027417">
    <property type="entry name" value="P-loop_NTPase"/>
</dbReference>
<evidence type="ECO:0000256" key="5">
    <source>
        <dbReference type="ARBA" id="ARBA00022840"/>
    </source>
</evidence>
<evidence type="ECO:0000259" key="9">
    <source>
        <dbReference type="PROSITE" id="PS51194"/>
    </source>
</evidence>
<dbReference type="PROSITE" id="PS50908">
    <property type="entry name" value="RWD"/>
    <property type="match status" value="1"/>
</dbReference>
<dbReference type="PROSITE" id="PS51192">
    <property type="entry name" value="HELICASE_ATP_BIND_1"/>
    <property type="match status" value="1"/>
</dbReference>
<feature type="domain" description="RWD" evidence="7">
    <location>
        <begin position="445"/>
        <end position="546"/>
    </location>
</feature>
<name>A0A1L7XJ75_9HELO</name>
<dbReference type="InterPro" id="IPR011545">
    <property type="entry name" value="DEAD/DEAH_box_helicase_dom"/>
</dbReference>
<dbReference type="InterPro" id="IPR014001">
    <property type="entry name" value="Helicase_ATP-bd"/>
</dbReference>
<feature type="domain" description="Helicase ATP-binding" evidence="8">
    <location>
        <begin position="624"/>
        <end position="799"/>
    </location>
</feature>
<dbReference type="EC" id="3.6.4.13" evidence="1"/>
<dbReference type="PROSITE" id="PS51194">
    <property type="entry name" value="HELICASE_CTER"/>
    <property type="match status" value="1"/>
</dbReference>
<dbReference type="FunFam" id="3.40.50.300:FF:000868">
    <property type="entry name" value="DEAD/DEAH box helicase, putative"/>
    <property type="match status" value="1"/>
</dbReference>
<keyword evidence="3" id="KW-0378">Hydrolase</keyword>
<dbReference type="InterPro" id="IPR011709">
    <property type="entry name" value="DEAD-box_helicase_OB_fold"/>
</dbReference>
<feature type="compositionally biased region" description="Basic residues" evidence="6">
    <location>
        <begin position="569"/>
        <end position="581"/>
    </location>
</feature>
<dbReference type="Pfam" id="PF24385">
    <property type="entry name" value="DSRM_DHX29"/>
    <property type="match status" value="1"/>
</dbReference>
<dbReference type="GO" id="GO:0016787">
    <property type="term" value="F:hydrolase activity"/>
    <property type="evidence" value="ECO:0007669"/>
    <property type="project" value="UniProtKB-KW"/>
</dbReference>
<dbReference type="GO" id="GO:0005524">
    <property type="term" value="F:ATP binding"/>
    <property type="evidence" value="ECO:0007669"/>
    <property type="project" value="UniProtKB-KW"/>
</dbReference>
<dbReference type="FunFam" id="1.20.120.1080:FF:000016">
    <property type="entry name" value="ATP-dependent RNA helicase A"/>
    <property type="match status" value="1"/>
</dbReference>
<dbReference type="STRING" id="576137.A0A1L7XJ75"/>
<dbReference type="SUPFAM" id="SSF54495">
    <property type="entry name" value="UBC-like"/>
    <property type="match status" value="1"/>
</dbReference>
<dbReference type="Pfam" id="PF04408">
    <property type="entry name" value="WHD_HA2"/>
    <property type="match status" value="1"/>
</dbReference>
<dbReference type="InterPro" id="IPR002464">
    <property type="entry name" value="DNA/RNA_helicase_DEAH_CS"/>
</dbReference>
<dbReference type="InterPro" id="IPR001650">
    <property type="entry name" value="Helicase_C-like"/>
</dbReference>
<keyword evidence="11" id="KW-1185">Reference proteome</keyword>
<dbReference type="SMART" id="SM00487">
    <property type="entry name" value="DEXDc"/>
    <property type="match status" value="1"/>
</dbReference>
<dbReference type="GO" id="GO:0003723">
    <property type="term" value="F:RNA binding"/>
    <property type="evidence" value="ECO:0007669"/>
    <property type="project" value="TreeGrafter"/>
</dbReference>
<dbReference type="Pfam" id="PF21010">
    <property type="entry name" value="HA2_C"/>
    <property type="match status" value="1"/>
</dbReference>
<keyword evidence="2" id="KW-0547">Nucleotide-binding</keyword>
<dbReference type="FunFam" id="3.40.50.300:FF:001214">
    <property type="entry name" value="DExH-box ATP-dependent RNA helicase"/>
    <property type="match status" value="1"/>
</dbReference>
<dbReference type="InterPro" id="IPR059023">
    <property type="entry name" value="RNA_hel_CTD"/>
</dbReference>
<feature type="region of interest" description="Disordered" evidence="6">
    <location>
        <begin position="569"/>
        <end position="598"/>
    </location>
</feature>
<evidence type="ECO:0000313" key="10">
    <source>
        <dbReference type="EMBL" id="CZR65068.1"/>
    </source>
</evidence>
<dbReference type="Pfam" id="PF00271">
    <property type="entry name" value="Helicase_C"/>
    <property type="match status" value="1"/>
</dbReference>
<dbReference type="InterPro" id="IPR016135">
    <property type="entry name" value="UBQ-conjugating_enzyme/RWD"/>
</dbReference>
<organism evidence="10 11">
    <name type="scientific">Phialocephala subalpina</name>
    <dbReference type="NCBI Taxonomy" id="576137"/>
    <lineage>
        <taxon>Eukaryota</taxon>
        <taxon>Fungi</taxon>
        <taxon>Dikarya</taxon>
        <taxon>Ascomycota</taxon>
        <taxon>Pezizomycotina</taxon>
        <taxon>Leotiomycetes</taxon>
        <taxon>Helotiales</taxon>
        <taxon>Mollisiaceae</taxon>
        <taxon>Phialocephala</taxon>
        <taxon>Phialocephala fortinii species complex</taxon>
    </lineage>
</organism>
<evidence type="ECO:0000256" key="6">
    <source>
        <dbReference type="SAM" id="MobiDB-lite"/>
    </source>
</evidence>
<keyword evidence="5" id="KW-0067">ATP-binding</keyword>
<dbReference type="SMART" id="SM00847">
    <property type="entry name" value="HA2"/>
    <property type="match status" value="1"/>
</dbReference>
<feature type="compositionally biased region" description="Gly residues" evidence="6">
    <location>
        <begin position="7"/>
        <end position="18"/>
    </location>
</feature>
<dbReference type="InterPro" id="IPR056328">
    <property type="entry name" value="DSRM_DHX29"/>
</dbReference>